<protein>
    <submittedName>
        <fullName evidence="1">Uncharacterized protein</fullName>
    </submittedName>
</protein>
<dbReference type="OrthoDB" id="7032812at2"/>
<accession>C5T049</accession>
<evidence type="ECO:0000313" key="2">
    <source>
        <dbReference type="Proteomes" id="UP000003856"/>
    </source>
</evidence>
<keyword evidence="2" id="KW-1185">Reference proteome</keyword>
<dbReference type="PATRIC" id="fig|573060.9.peg.4950"/>
<gene>
    <name evidence="1" type="ORF">AcdelDRAFT_0279</name>
</gene>
<dbReference type="AlphaFoldDB" id="C5T049"/>
<comment type="caution">
    <text evidence="1">The sequence shown here is derived from an EMBL/GenBank/DDBJ whole genome shotgun (WGS) entry which is preliminary data.</text>
</comment>
<proteinExistence type="predicted"/>
<dbReference type="Proteomes" id="UP000003856">
    <property type="component" value="Unassembled WGS sequence"/>
</dbReference>
<sequence>MTIKLHTMTAALAVRDACQRQVDKSRSIDHLNIDTIVRHALSDAATCMPCPDEVFDGMASAIQAQSHCTATQAFEQVLQLVNPSVPLHYSRWRHGGWYVSGIRYPSGACGCVSSNYPDRKWRIVCDDRRQALNDPGDVTFGSREAAARAEQVLVLQTWEALVRATTERGVGAAS</sequence>
<organism evidence="1 2">
    <name type="scientific">Acidovorax delafieldii 2AN</name>
    <dbReference type="NCBI Taxonomy" id="573060"/>
    <lineage>
        <taxon>Bacteria</taxon>
        <taxon>Pseudomonadati</taxon>
        <taxon>Pseudomonadota</taxon>
        <taxon>Betaproteobacteria</taxon>
        <taxon>Burkholderiales</taxon>
        <taxon>Comamonadaceae</taxon>
        <taxon>Acidovorax</taxon>
    </lineage>
</organism>
<dbReference type="EMBL" id="ACQT01000003">
    <property type="protein sequence ID" value="EER62157.1"/>
    <property type="molecule type" value="Genomic_DNA"/>
</dbReference>
<name>C5T049_ACIDE</name>
<evidence type="ECO:0000313" key="1">
    <source>
        <dbReference type="EMBL" id="EER62157.1"/>
    </source>
</evidence>
<reference evidence="1 2" key="1">
    <citation type="submission" date="2009-05" db="EMBL/GenBank/DDBJ databases">
        <title>The draft genome of Acidovorax delafieldii 2AN.</title>
        <authorList>
            <consortium name="US DOE Joint Genome Institute (JGI-PGF)"/>
            <person name="Lucas S."/>
            <person name="Copeland A."/>
            <person name="Lapidus A."/>
            <person name="Glavina del Rio T."/>
            <person name="Tice H."/>
            <person name="Bruce D."/>
            <person name="Goodwin L."/>
            <person name="Pitluck S."/>
            <person name="Larimer F."/>
            <person name="Land M.L."/>
            <person name="Hauser L."/>
            <person name="Shelobolina E.S."/>
            <person name="Picardal F."/>
            <person name="Roden E."/>
            <person name="Emerson D."/>
        </authorList>
    </citation>
    <scope>NUCLEOTIDE SEQUENCE [LARGE SCALE GENOMIC DNA]</scope>
    <source>
        <strain evidence="1 2">2AN</strain>
    </source>
</reference>